<accession>A0A3S4AJA4</accession>
<evidence type="ECO:0000313" key="2">
    <source>
        <dbReference type="EMBL" id="SPQ18982.1"/>
    </source>
</evidence>
<feature type="region of interest" description="Disordered" evidence="1">
    <location>
        <begin position="56"/>
        <end position="92"/>
    </location>
</feature>
<protein>
    <submittedName>
        <fullName evidence="2">5b82884e-7a65-4a09-afd5-8dccec7ae002</fullName>
    </submittedName>
</protein>
<organism evidence="2 3">
    <name type="scientific">Thermothielavioides terrestris</name>
    <dbReference type="NCBI Taxonomy" id="2587410"/>
    <lineage>
        <taxon>Eukaryota</taxon>
        <taxon>Fungi</taxon>
        <taxon>Dikarya</taxon>
        <taxon>Ascomycota</taxon>
        <taxon>Pezizomycotina</taxon>
        <taxon>Sordariomycetes</taxon>
        <taxon>Sordariomycetidae</taxon>
        <taxon>Sordariales</taxon>
        <taxon>Chaetomiaceae</taxon>
        <taxon>Thermothielavioides</taxon>
    </lineage>
</organism>
<dbReference type="AlphaFoldDB" id="A0A3S4AJA4"/>
<gene>
    <name evidence="2" type="ORF">TT172_LOCUS1401</name>
</gene>
<dbReference type="EMBL" id="OUUZ01000001">
    <property type="protein sequence ID" value="SPQ18982.1"/>
    <property type="molecule type" value="Genomic_DNA"/>
</dbReference>
<name>A0A3S4AJA4_9PEZI</name>
<dbReference type="Proteomes" id="UP000289323">
    <property type="component" value="Unassembled WGS sequence"/>
</dbReference>
<sequence>MTESTDKIDCDDVKFDDSQCVSVGRTVEKFKTMPTISTPVGKEAAIARKLGPHLYAIPTDTATSSEEDGRPEPAGSSSSSPSSSSALAGNPPVLAQAEGEPQVRPFIHQKEHSDPTTTIYRAHLASENGDNNDEDAEDAEDGIMETMNMPFWILAQRQKRHHTRLEADGIPDDMSIITDISLIPSYFPSDVMKQQRPQRHALLKRIVLAKARAARQTMRQLKRSCRDAVGNVFLDHAVHRPPECVRVGSAF</sequence>
<evidence type="ECO:0000313" key="3">
    <source>
        <dbReference type="Proteomes" id="UP000289323"/>
    </source>
</evidence>
<evidence type="ECO:0000256" key="1">
    <source>
        <dbReference type="SAM" id="MobiDB-lite"/>
    </source>
</evidence>
<feature type="compositionally biased region" description="Low complexity" evidence="1">
    <location>
        <begin position="76"/>
        <end position="85"/>
    </location>
</feature>
<proteinExistence type="predicted"/>
<reference evidence="2 3" key="1">
    <citation type="submission" date="2018-04" db="EMBL/GenBank/DDBJ databases">
        <authorList>
            <person name="Huttner S."/>
            <person name="Dainat J."/>
        </authorList>
    </citation>
    <scope>NUCLEOTIDE SEQUENCE [LARGE SCALE GENOMIC DNA]</scope>
</reference>